<dbReference type="PROSITE" id="PS00211">
    <property type="entry name" value="ABC_TRANSPORTER_1"/>
    <property type="match status" value="1"/>
</dbReference>
<evidence type="ECO:0000256" key="1">
    <source>
        <dbReference type="ARBA" id="ARBA00022448"/>
    </source>
</evidence>
<dbReference type="InterPro" id="IPR003593">
    <property type="entry name" value="AAA+_ATPase"/>
</dbReference>
<evidence type="ECO:0000256" key="3">
    <source>
        <dbReference type="ARBA" id="ARBA00022505"/>
    </source>
</evidence>
<dbReference type="Pfam" id="PF03459">
    <property type="entry name" value="TOBE"/>
    <property type="match status" value="1"/>
</dbReference>
<keyword evidence="1" id="KW-0813">Transport</keyword>
<dbReference type="EMBL" id="JARRAF010000010">
    <property type="protein sequence ID" value="MDK2124523.1"/>
    <property type="molecule type" value="Genomic_DNA"/>
</dbReference>
<keyword evidence="5" id="KW-0547">Nucleotide-binding</keyword>
<dbReference type="SMART" id="SM00382">
    <property type="entry name" value="AAA"/>
    <property type="match status" value="1"/>
</dbReference>
<dbReference type="InterPro" id="IPR017871">
    <property type="entry name" value="ABC_transporter-like_CS"/>
</dbReference>
<evidence type="ECO:0000256" key="6">
    <source>
        <dbReference type="ARBA" id="ARBA00022840"/>
    </source>
</evidence>
<accession>A0ABT7DZL6</accession>
<keyword evidence="3 9" id="KW-0500">Molybdenum</keyword>
<organism evidence="12 13">
    <name type="scientific">Parachitinimonas caeni</name>
    <dbReference type="NCBI Taxonomy" id="3031301"/>
    <lineage>
        <taxon>Bacteria</taxon>
        <taxon>Pseudomonadati</taxon>
        <taxon>Pseudomonadota</taxon>
        <taxon>Betaproteobacteria</taxon>
        <taxon>Neisseriales</taxon>
        <taxon>Chitinibacteraceae</taxon>
        <taxon>Parachitinimonas</taxon>
    </lineage>
</organism>
<evidence type="ECO:0000256" key="7">
    <source>
        <dbReference type="ARBA" id="ARBA00022967"/>
    </source>
</evidence>
<dbReference type="Pfam" id="PF00005">
    <property type="entry name" value="ABC_tran"/>
    <property type="match status" value="1"/>
</dbReference>
<dbReference type="PANTHER" id="PTHR43514">
    <property type="entry name" value="ABC TRANSPORTER I FAMILY MEMBER 10"/>
    <property type="match status" value="1"/>
</dbReference>
<dbReference type="InterPro" id="IPR003439">
    <property type="entry name" value="ABC_transporter-like_ATP-bd"/>
</dbReference>
<dbReference type="InterPro" id="IPR005116">
    <property type="entry name" value="Transp-assoc_OB_typ1"/>
</dbReference>
<keyword evidence="7" id="KW-1278">Translocase</keyword>
<dbReference type="Proteomes" id="UP001172778">
    <property type="component" value="Unassembled WGS sequence"/>
</dbReference>
<evidence type="ECO:0000259" key="10">
    <source>
        <dbReference type="PROSITE" id="PS50893"/>
    </source>
</evidence>
<protein>
    <submittedName>
        <fullName evidence="12">Molybdenum ABC transporter ATP-binding protein</fullName>
    </submittedName>
</protein>
<dbReference type="SUPFAM" id="SSF52540">
    <property type="entry name" value="P-loop containing nucleoside triphosphate hydrolases"/>
    <property type="match status" value="1"/>
</dbReference>
<evidence type="ECO:0000256" key="9">
    <source>
        <dbReference type="PROSITE-ProRule" id="PRU01213"/>
    </source>
</evidence>
<dbReference type="PROSITE" id="PS50893">
    <property type="entry name" value="ABC_TRANSPORTER_2"/>
    <property type="match status" value="1"/>
</dbReference>
<keyword evidence="4" id="KW-0997">Cell inner membrane</keyword>
<dbReference type="NCBIfam" id="TIGR02142">
    <property type="entry name" value="modC_ABC"/>
    <property type="match status" value="1"/>
</dbReference>
<keyword evidence="2" id="KW-1003">Cell membrane</keyword>
<dbReference type="SUPFAM" id="SSF50331">
    <property type="entry name" value="MOP-like"/>
    <property type="match status" value="1"/>
</dbReference>
<feature type="domain" description="Mop" evidence="11">
    <location>
        <begin position="293"/>
        <end position="358"/>
    </location>
</feature>
<keyword evidence="6 12" id="KW-0067">ATP-binding</keyword>
<dbReference type="InterPro" id="IPR027417">
    <property type="entry name" value="P-loop_NTPase"/>
</dbReference>
<dbReference type="PROSITE" id="PS51866">
    <property type="entry name" value="MOP"/>
    <property type="match status" value="1"/>
</dbReference>
<evidence type="ECO:0000256" key="5">
    <source>
        <dbReference type="ARBA" id="ARBA00022741"/>
    </source>
</evidence>
<gene>
    <name evidence="12" type="primary">modC</name>
    <name evidence="12" type="ORF">PZA18_10720</name>
</gene>
<evidence type="ECO:0000313" key="12">
    <source>
        <dbReference type="EMBL" id="MDK2124523.1"/>
    </source>
</evidence>
<reference evidence="12" key="1">
    <citation type="submission" date="2023-03" db="EMBL/GenBank/DDBJ databases">
        <title>Chitinimonas shenzhenensis gen. nov., sp. nov., a novel member of family Burkholderiaceae isolated from activated sludge collected in Shen Zhen, China.</title>
        <authorList>
            <person name="Wang X."/>
        </authorList>
    </citation>
    <scope>NUCLEOTIDE SEQUENCE</scope>
    <source>
        <strain evidence="12">DQS-5</strain>
    </source>
</reference>
<evidence type="ECO:0000256" key="2">
    <source>
        <dbReference type="ARBA" id="ARBA00022475"/>
    </source>
</evidence>
<name>A0ABT7DZL6_9NEIS</name>
<dbReference type="InterPro" id="IPR008995">
    <property type="entry name" value="Mo/tungstate-bd_C_term_dom"/>
</dbReference>
<keyword evidence="13" id="KW-1185">Reference proteome</keyword>
<keyword evidence="8" id="KW-0472">Membrane</keyword>
<dbReference type="Gene3D" id="2.40.50.100">
    <property type="match status" value="1"/>
</dbReference>
<evidence type="ECO:0000313" key="13">
    <source>
        <dbReference type="Proteomes" id="UP001172778"/>
    </source>
</evidence>
<comment type="caution">
    <text evidence="12">The sequence shown here is derived from an EMBL/GenBank/DDBJ whole genome shotgun (WGS) entry which is preliminary data.</text>
</comment>
<dbReference type="InterPro" id="IPR004606">
    <property type="entry name" value="Mop_domain"/>
</dbReference>
<dbReference type="RefSeq" id="WP_284100832.1">
    <property type="nucleotide sequence ID" value="NZ_JARRAF010000010.1"/>
</dbReference>
<dbReference type="Gene3D" id="3.40.50.300">
    <property type="entry name" value="P-loop containing nucleotide triphosphate hydrolases"/>
    <property type="match status" value="1"/>
</dbReference>
<dbReference type="GO" id="GO:0005524">
    <property type="term" value="F:ATP binding"/>
    <property type="evidence" value="ECO:0007669"/>
    <property type="project" value="UniProtKB-KW"/>
</dbReference>
<feature type="domain" description="ABC transporter" evidence="10">
    <location>
        <begin position="1"/>
        <end position="234"/>
    </location>
</feature>
<evidence type="ECO:0000256" key="8">
    <source>
        <dbReference type="ARBA" id="ARBA00023136"/>
    </source>
</evidence>
<evidence type="ECO:0000259" key="11">
    <source>
        <dbReference type="PROSITE" id="PS51866"/>
    </source>
</evidence>
<dbReference type="InterPro" id="IPR050334">
    <property type="entry name" value="Molybdenum_import_ModC"/>
</dbReference>
<sequence length="358" mass="39052">MSLSGNLTLQRPGFSLRASFDFPGRGTTVLLGPSGSGKTTLLRCLAGLEPAALGRLSMNGVVWQSDDPPVFVPVHARQLGVVFQEGRLFPHLNVEGNLRYGWRRRIQPVQGAAYEGAVEMLNLGTLLQRSVQKLSGGERQRVAIGRALLAAPRLLLLDEPLSAIDRAHRDEILPYLVRLRRVLDIPMVYVTHSLEEAVCLADHIALFDSGEIASQGVLSATLSRLDLPFPFQDDLSVVIETTVIRWDADYALACLQIGDHILRVPASTKPAAERVRVRVCAKDVSIAIDPHTQDSILNKFPACVIELADAHHPAQVVLALDVAGIRFVARITRLSCATLQLSPGKMVWIQVKSAALLI</sequence>
<dbReference type="PANTHER" id="PTHR43514:SF10">
    <property type="entry name" value="MOLYBDENUM IMPORT ATP-BINDING PROTEIN MODC 2"/>
    <property type="match status" value="1"/>
</dbReference>
<proteinExistence type="predicted"/>
<dbReference type="InterPro" id="IPR011868">
    <property type="entry name" value="ModC_ABC_ATP-bd"/>
</dbReference>
<evidence type="ECO:0000256" key="4">
    <source>
        <dbReference type="ARBA" id="ARBA00022519"/>
    </source>
</evidence>